<name>A0ABR3U0Y9_9PEZI</name>
<evidence type="ECO:0000259" key="1">
    <source>
        <dbReference type="Pfam" id="PF00856"/>
    </source>
</evidence>
<dbReference type="InterPro" id="IPR001214">
    <property type="entry name" value="SET_dom"/>
</dbReference>
<evidence type="ECO:0000313" key="2">
    <source>
        <dbReference type="EMBL" id="KAL1649214.1"/>
    </source>
</evidence>
<keyword evidence="3" id="KW-1185">Reference proteome</keyword>
<comment type="caution">
    <text evidence="2">The sequence shown here is derived from an EMBL/GenBank/DDBJ whole genome shotgun (WGS) entry which is preliminary data.</text>
</comment>
<dbReference type="Gene3D" id="2.170.270.10">
    <property type="entry name" value="SET domain"/>
    <property type="match status" value="1"/>
</dbReference>
<dbReference type="PANTHER" id="PTHR47332:SF4">
    <property type="entry name" value="SET DOMAIN-CONTAINING PROTEIN 5"/>
    <property type="match status" value="1"/>
</dbReference>
<sequence length="335" mass="38120">MPLMTIPKPRHENAPTLLQQPTRFHSEFLKRPSEDRRLFENLYPEGAYVEVARQIVRNDMAPGSTAWTQDMEDISRLMGIYLTNSFLSAPQSKFMSAVFNEQSRLNHMCSYNVSNFGFAKGGEQYMYTVRDIKAGEELTTPYVEVGGDYDARQRALACYGFTCECPLCAMEHYINNTPDVQLDIFGRLLVQRDLEVMIWFFRKWFNILQPLGREKSRNKLAESNGLAIIESVPFSEIALGILEQISERALAQHGNASAEYSHATNNVGYWNNVVADFRNRYGPSSVWLEQVNALDPRFSKENMTNDLTSHVSERMYVRGGAGTRAMPVPLARKSG</sequence>
<dbReference type="SUPFAM" id="SSF82199">
    <property type="entry name" value="SET domain"/>
    <property type="match status" value="1"/>
</dbReference>
<dbReference type="CDD" id="cd20071">
    <property type="entry name" value="SET_SMYD"/>
    <property type="match status" value="1"/>
</dbReference>
<reference evidence="2 3" key="1">
    <citation type="journal article" date="2023" name="Plant Dis.">
        <title>First Report of Diplodia intermedia Causing Canker and Dieback Diseases on Apple Trees in Canada.</title>
        <authorList>
            <person name="Ellouze W."/>
            <person name="Ilyukhin E."/>
            <person name="Sulman M."/>
            <person name="Ali S."/>
        </authorList>
    </citation>
    <scope>NUCLEOTIDE SEQUENCE [LARGE SCALE GENOMIC DNA]</scope>
    <source>
        <strain evidence="2 3">M45-28</strain>
    </source>
</reference>
<protein>
    <recommendedName>
        <fullName evidence="1">SET domain-containing protein</fullName>
    </recommendedName>
</protein>
<dbReference type="Proteomes" id="UP001521184">
    <property type="component" value="Unassembled WGS sequence"/>
</dbReference>
<dbReference type="InterPro" id="IPR053185">
    <property type="entry name" value="SET_domain_protein"/>
</dbReference>
<gene>
    <name evidence="2" type="ORF">SLS58_001788</name>
</gene>
<organism evidence="2 3">
    <name type="scientific">Diplodia intermedia</name>
    <dbReference type="NCBI Taxonomy" id="856260"/>
    <lineage>
        <taxon>Eukaryota</taxon>
        <taxon>Fungi</taxon>
        <taxon>Dikarya</taxon>
        <taxon>Ascomycota</taxon>
        <taxon>Pezizomycotina</taxon>
        <taxon>Dothideomycetes</taxon>
        <taxon>Dothideomycetes incertae sedis</taxon>
        <taxon>Botryosphaeriales</taxon>
        <taxon>Botryosphaeriaceae</taxon>
        <taxon>Diplodia</taxon>
    </lineage>
</organism>
<evidence type="ECO:0000313" key="3">
    <source>
        <dbReference type="Proteomes" id="UP001521184"/>
    </source>
</evidence>
<dbReference type="EMBL" id="JAKEKT020000007">
    <property type="protein sequence ID" value="KAL1649214.1"/>
    <property type="molecule type" value="Genomic_DNA"/>
</dbReference>
<dbReference type="PANTHER" id="PTHR47332">
    <property type="entry name" value="SET DOMAIN-CONTAINING PROTEIN 5"/>
    <property type="match status" value="1"/>
</dbReference>
<proteinExistence type="predicted"/>
<dbReference type="InterPro" id="IPR046341">
    <property type="entry name" value="SET_dom_sf"/>
</dbReference>
<accession>A0ABR3U0Y9</accession>
<feature type="domain" description="SET" evidence="1">
    <location>
        <begin position="99"/>
        <end position="142"/>
    </location>
</feature>
<dbReference type="Pfam" id="PF00856">
    <property type="entry name" value="SET"/>
    <property type="match status" value="1"/>
</dbReference>